<keyword evidence="1" id="KW-0812">Transmembrane</keyword>
<evidence type="ECO:0000313" key="3">
    <source>
        <dbReference type="EMBL" id="PBB05211.1"/>
    </source>
</evidence>
<keyword evidence="4" id="KW-1185">Reference proteome</keyword>
<dbReference type="EMBL" id="NSGH01000015">
    <property type="protein sequence ID" value="PBB05211.1"/>
    <property type="molecule type" value="Genomic_DNA"/>
</dbReference>
<feature type="domain" description="Serine aminopeptidase S33" evidence="2">
    <location>
        <begin position="90"/>
        <end position="316"/>
    </location>
</feature>
<proteinExistence type="predicted"/>
<evidence type="ECO:0000256" key="1">
    <source>
        <dbReference type="SAM" id="Phobius"/>
    </source>
</evidence>
<dbReference type="GO" id="GO:0016787">
    <property type="term" value="F:hydrolase activity"/>
    <property type="evidence" value="ECO:0007669"/>
    <property type="project" value="UniProtKB-KW"/>
</dbReference>
<name>A0ABX4HPU5_9BACI</name>
<keyword evidence="3" id="KW-0378">Hydrolase</keyword>
<dbReference type="RefSeq" id="WP_095822423.1">
    <property type="nucleotide sequence ID" value="NZ_NSGH01000015.1"/>
</dbReference>
<organism evidence="3 4">
    <name type="scientific">Salimicrobium humidisoli</name>
    <dbReference type="NCBI Taxonomy" id="2029857"/>
    <lineage>
        <taxon>Bacteria</taxon>
        <taxon>Bacillati</taxon>
        <taxon>Bacillota</taxon>
        <taxon>Bacilli</taxon>
        <taxon>Bacillales</taxon>
        <taxon>Bacillaceae</taxon>
        <taxon>Salimicrobium</taxon>
    </lineage>
</organism>
<feature type="transmembrane region" description="Helical" evidence="1">
    <location>
        <begin position="21"/>
        <end position="43"/>
    </location>
</feature>
<reference evidence="3 4" key="1">
    <citation type="submission" date="2017-08" db="EMBL/GenBank/DDBJ databases">
        <title>Salimicrobium alkalisoli sp. nov., isolated from saline alkaline soil.</title>
        <authorList>
            <person name="Zhang G."/>
            <person name="Xiong Q."/>
        </authorList>
    </citation>
    <scope>NUCLEOTIDE SEQUENCE [LARGE SCALE GENOMIC DNA]</scope>
    <source>
        <strain evidence="3 4">WN024</strain>
    </source>
</reference>
<sequence length="342" mass="38396">MTSQPGAKRSKSRRKKRIFRRIGFSFGISAVIFLIVVFSMVLFSKTDVPNGDDGDLSFDTLQTNENKLPSLQQYTARDGEKLSYRYYGAETDKTIILLHGSAYHSSYLQPLASHLSENDVANVYTPDFRGHGPQTENRGEADYIGQLEDDINDFVKYIRSQQEGPLLLGGHSSGGGTVIRYAGGENEPVDGYLMLSPFIHHTAPTYRPDSEWSNVNMPRMIGLSILNTFGITVLNHKDVISFNMPEAVRDGTETLRYNYALQISMHARNDYGKDIASLEEPSFVMIGTDDHISKPEAFQPLFNEYSPKTKVSLLPDVSHFDVVTKNTAHKMIAEWLDHYDGP</sequence>
<keyword evidence="1" id="KW-1133">Transmembrane helix</keyword>
<dbReference type="Pfam" id="PF12146">
    <property type="entry name" value="Hydrolase_4"/>
    <property type="match status" value="1"/>
</dbReference>
<keyword evidence="1" id="KW-0472">Membrane</keyword>
<evidence type="ECO:0000313" key="4">
    <source>
        <dbReference type="Proteomes" id="UP000217561"/>
    </source>
</evidence>
<protein>
    <submittedName>
        <fullName evidence="3">Alpha/beta hydrolase</fullName>
    </submittedName>
</protein>
<dbReference type="Proteomes" id="UP000217561">
    <property type="component" value="Unassembled WGS sequence"/>
</dbReference>
<dbReference type="Gene3D" id="3.40.50.1820">
    <property type="entry name" value="alpha/beta hydrolase"/>
    <property type="match status" value="1"/>
</dbReference>
<dbReference type="PANTHER" id="PTHR11614">
    <property type="entry name" value="PHOSPHOLIPASE-RELATED"/>
    <property type="match status" value="1"/>
</dbReference>
<comment type="caution">
    <text evidence="3">The sequence shown here is derived from an EMBL/GenBank/DDBJ whole genome shotgun (WGS) entry which is preliminary data.</text>
</comment>
<gene>
    <name evidence="3" type="ORF">CKW00_09775</name>
</gene>
<dbReference type="SUPFAM" id="SSF53474">
    <property type="entry name" value="alpha/beta-Hydrolases"/>
    <property type="match status" value="1"/>
</dbReference>
<accession>A0ABX4HPU5</accession>
<dbReference type="InterPro" id="IPR029058">
    <property type="entry name" value="AB_hydrolase_fold"/>
</dbReference>
<dbReference type="InterPro" id="IPR051044">
    <property type="entry name" value="MAG_DAG_Lipase"/>
</dbReference>
<evidence type="ECO:0000259" key="2">
    <source>
        <dbReference type="Pfam" id="PF12146"/>
    </source>
</evidence>
<dbReference type="InterPro" id="IPR022742">
    <property type="entry name" value="Hydrolase_4"/>
</dbReference>